<reference evidence="13 14" key="1">
    <citation type="submission" date="2024-10" db="EMBL/GenBank/DDBJ databases">
        <authorList>
            <person name="Kim D."/>
        </authorList>
    </citation>
    <scope>NUCLEOTIDE SEQUENCE [LARGE SCALE GENOMIC DNA]</scope>
    <source>
        <strain evidence="13">BH-2024</strain>
    </source>
</reference>
<evidence type="ECO:0000256" key="6">
    <source>
        <dbReference type="ARBA" id="ARBA00022771"/>
    </source>
</evidence>
<comment type="caution">
    <text evidence="13">The sequence shown here is derived from an EMBL/GenBank/DDBJ whole genome shotgun (WGS) entry which is preliminary data.</text>
</comment>
<feature type="compositionally biased region" description="Polar residues" evidence="11">
    <location>
        <begin position="810"/>
        <end position="829"/>
    </location>
</feature>
<keyword evidence="7" id="KW-0862">Zinc</keyword>
<evidence type="ECO:0000256" key="2">
    <source>
        <dbReference type="ARBA" id="ARBA00007746"/>
    </source>
</evidence>
<dbReference type="GO" id="GO:0040034">
    <property type="term" value="P:regulation of development, heterochronic"/>
    <property type="evidence" value="ECO:0007669"/>
    <property type="project" value="UniProtKB-ARBA"/>
</dbReference>
<dbReference type="Proteomes" id="UP001620626">
    <property type="component" value="Unassembled WGS sequence"/>
</dbReference>
<gene>
    <name evidence="13" type="ORF">niasHT_014264</name>
</gene>
<name>A0ABD2LL09_9BILA</name>
<keyword evidence="3" id="KW-0217">Developmental protein</keyword>
<evidence type="ECO:0000256" key="3">
    <source>
        <dbReference type="ARBA" id="ARBA00022473"/>
    </source>
</evidence>
<dbReference type="GO" id="GO:0008270">
    <property type="term" value="F:zinc ion binding"/>
    <property type="evidence" value="ECO:0007669"/>
    <property type="project" value="UniProtKB-KW"/>
</dbReference>
<evidence type="ECO:0000256" key="1">
    <source>
        <dbReference type="ARBA" id="ARBA00004123"/>
    </source>
</evidence>
<evidence type="ECO:0000256" key="9">
    <source>
        <dbReference type="ARBA" id="ARBA00023242"/>
    </source>
</evidence>
<feature type="region of interest" description="Disordered" evidence="11">
    <location>
        <begin position="779"/>
        <end position="829"/>
    </location>
</feature>
<accession>A0ABD2LL09</accession>
<dbReference type="InterPro" id="IPR013087">
    <property type="entry name" value="Znf_C2H2_type"/>
</dbReference>
<feature type="compositionally biased region" description="Polar residues" evidence="11">
    <location>
        <begin position="222"/>
        <end position="234"/>
    </location>
</feature>
<keyword evidence="4" id="KW-0479">Metal-binding</keyword>
<comment type="similarity">
    <text evidence="2">Belongs to the hunchback C2H2-type zinc-finger protein family.</text>
</comment>
<keyword evidence="14" id="KW-1185">Reference proteome</keyword>
<feature type="compositionally biased region" description="Basic and acidic residues" evidence="11">
    <location>
        <begin position="518"/>
        <end position="527"/>
    </location>
</feature>
<keyword evidence="6 10" id="KW-0863">Zinc-finger</keyword>
<dbReference type="GO" id="GO:0005634">
    <property type="term" value="C:nucleus"/>
    <property type="evidence" value="ECO:0007669"/>
    <property type="project" value="UniProtKB-SubCell"/>
</dbReference>
<evidence type="ECO:0000256" key="5">
    <source>
        <dbReference type="ARBA" id="ARBA00022737"/>
    </source>
</evidence>
<comment type="subcellular location">
    <subcellularLocation>
        <location evidence="1">Nucleus</location>
    </subcellularLocation>
</comment>
<feature type="compositionally biased region" description="Polar residues" evidence="11">
    <location>
        <begin position="779"/>
        <end position="792"/>
    </location>
</feature>
<dbReference type="GO" id="GO:0000122">
    <property type="term" value="P:negative regulation of transcription by RNA polymerase II"/>
    <property type="evidence" value="ECO:0007669"/>
    <property type="project" value="UniProtKB-ARBA"/>
</dbReference>
<dbReference type="PROSITE" id="PS50157">
    <property type="entry name" value="ZINC_FINGER_C2H2_2"/>
    <property type="match status" value="3"/>
</dbReference>
<dbReference type="PANTHER" id="PTHR24392">
    <property type="entry name" value="ZINC FINGER PROTEIN"/>
    <property type="match status" value="1"/>
</dbReference>
<feature type="region of interest" description="Disordered" evidence="11">
    <location>
        <begin position="507"/>
        <end position="557"/>
    </location>
</feature>
<dbReference type="FunFam" id="3.30.160.60:FF:002883">
    <property type="entry name" value="Hunchback-like protein"/>
    <property type="match status" value="1"/>
</dbReference>
<protein>
    <recommendedName>
        <fullName evidence="12">C2H2-type domain-containing protein</fullName>
    </recommendedName>
</protein>
<feature type="domain" description="C2H2-type" evidence="12">
    <location>
        <begin position="425"/>
        <end position="452"/>
    </location>
</feature>
<dbReference type="InterPro" id="IPR036236">
    <property type="entry name" value="Znf_C2H2_sf"/>
</dbReference>
<evidence type="ECO:0000256" key="7">
    <source>
        <dbReference type="ARBA" id="ARBA00022833"/>
    </source>
</evidence>
<keyword evidence="5" id="KW-0677">Repeat</keyword>
<dbReference type="SMART" id="SM00355">
    <property type="entry name" value="ZnF_C2H2"/>
    <property type="match status" value="9"/>
</dbReference>
<keyword evidence="8" id="KW-0238">DNA-binding</keyword>
<feature type="domain" description="C2H2-type" evidence="12">
    <location>
        <begin position="937"/>
        <end position="964"/>
    </location>
</feature>
<dbReference type="GO" id="GO:0035282">
    <property type="term" value="P:segmentation"/>
    <property type="evidence" value="ECO:0007669"/>
    <property type="project" value="UniProtKB-KW"/>
</dbReference>
<sequence>METVLNMISNMSTPAPASLSVSDNVTPNSQQHQQFTETSVPNSSIKTETISSSPTTQNITSCTNNGTKASVVLSPSASVNVTVCAATSSNDDNIMQQNTTEHISNGETIVNNGRVEPLPQLQQLHQRNTGRTFFRAPGLEAPDENSGDFPTNALVCPDCGFSCSSKFHYNSHRNTHSTHQCPICKFETRTEGRLKKHMLQSHKREQRLAAGINIQSPPPTPTTLKQNSPPSNGDLSGDKCLSQKILASQGMPPDGISILNSMLSAGDNSNGTLALESIQSMLTNTNSVAFSNSTDALLKICTDVIANNGPNKKMLNSSPQVGDFGHIPLEQLRALTERHTALLNTSTASTLNIAELQIGPEASLIGSDAIHQQNAAQNGSDEKQDTPRRSGKPKQYKCKTCQNISRSKKEQWAHARLHIPKQKQLTCELCDFVTEYKHHLEYHYRNHNGQKPFKCSICDYTCVNKSMLNSHMKSHTPVYQFRCQDCTYQTKYCHSLKMHLKKYSHKRAPGPSGFVDSSDSHGEDRPENASSSSIGREDTASFENGAPTGTLQSDGHSEGTELIGALATTIHQHHLNGPPPGDTAEMELTSHRLLLQQQLEQMNGFIRNAVVSCPHCSFSTGNIDEMNKHLLFHLIVTQQPMSAALSNEQHALASIYQRLTAQLHHELIPGGEGAAQPHQLLSSPSPHHQNAAHSLLSHALAVVSTGSQQQTGDEVPMELTVSASLPSALSSEKEGGGTRLMECEAMEGIRQQLPQGEQHIHFTPTTMTEMLATIGQTPRNDLTASTNNGNDTESARGGGCTTDGTSTTTPASNNNDPSSHSQQLAYSPTSKSLKREFAFGNNAFHSANNGDHALITQEKPCHVQSNADEPPGGTCVVTNVMPRLMGPIPGLNNGFKVRNNAAEEEELSTRSCSKYGGSVSANFAGGAQGPSGTILPYFCQQCEIAFKDAALYQVHRGFHARENMFKCNICGHLSTSPLDFNLHLYQAKHE</sequence>
<evidence type="ECO:0000256" key="8">
    <source>
        <dbReference type="ARBA" id="ARBA00023125"/>
    </source>
</evidence>
<feature type="region of interest" description="Disordered" evidence="11">
    <location>
        <begin position="15"/>
        <end position="58"/>
    </location>
</feature>
<dbReference type="SUPFAM" id="SSF57667">
    <property type="entry name" value="beta-beta-alpha zinc fingers"/>
    <property type="match status" value="2"/>
</dbReference>
<dbReference type="Gene3D" id="3.30.160.60">
    <property type="entry name" value="Classic Zinc Finger"/>
    <property type="match status" value="4"/>
</dbReference>
<evidence type="ECO:0000313" key="13">
    <source>
        <dbReference type="EMBL" id="KAL3115587.1"/>
    </source>
</evidence>
<feature type="region of interest" description="Disordered" evidence="11">
    <location>
        <begin position="213"/>
        <end position="236"/>
    </location>
</feature>
<dbReference type="EMBL" id="JBICBT010000375">
    <property type="protein sequence ID" value="KAL3115587.1"/>
    <property type="molecule type" value="Genomic_DNA"/>
</dbReference>
<proteinExistence type="inferred from homology"/>
<dbReference type="FunFam" id="3.30.160.60:FF:001301">
    <property type="entry name" value="Blast:Protein hunchback"/>
    <property type="match status" value="1"/>
</dbReference>
<evidence type="ECO:0000256" key="11">
    <source>
        <dbReference type="SAM" id="MobiDB-lite"/>
    </source>
</evidence>
<feature type="domain" description="C2H2-type" evidence="12">
    <location>
        <begin position="453"/>
        <end position="476"/>
    </location>
</feature>
<evidence type="ECO:0000256" key="4">
    <source>
        <dbReference type="ARBA" id="ARBA00022723"/>
    </source>
</evidence>
<keyword evidence="9" id="KW-0539">Nucleus</keyword>
<evidence type="ECO:0000256" key="10">
    <source>
        <dbReference type="PROSITE-ProRule" id="PRU00042"/>
    </source>
</evidence>
<dbReference type="GO" id="GO:0000977">
    <property type="term" value="F:RNA polymerase II transcription regulatory region sequence-specific DNA binding"/>
    <property type="evidence" value="ECO:0007669"/>
    <property type="project" value="UniProtKB-ARBA"/>
</dbReference>
<evidence type="ECO:0000313" key="14">
    <source>
        <dbReference type="Proteomes" id="UP001620626"/>
    </source>
</evidence>
<feature type="region of interest" description="Disordered" evidence="11">
    <location>
        <begin position="373"/>
        <end position="395"/>
    </location>
</feature>
<evidence type="ECO:0000259" key="12">
    <source>
        <dbReference type="PROSITE" id="PS50157"/>
    </source>
</evidence>
<dbReference type="PROSITE" id="PS00028">
    <property type="entry name" value="ZINC_FINGER_C2H2_1"/>
    <property type="match status" value="3"/>
</dbReference>
<dbReference type="Pfam" id="PF00096">
    <property type="entry name" value="zf-C2H2"/>
    <property type="match status" value="2"/>
</dbReference>
<dbReference type="PANTHER" id="PTHR24392:SF49">
    <property type="entry name" value="PROTEIN HUNCHBACK"/>
    <property type="match status" value="1"/>
</dbReference>
<dbReference type="AlphaFoldDB" id="A0ABD2LL09"/>
<organism evidence="13 14">
    <name type="scientific">Heterodera trifolii</name>
    <dbReference type="NCBI Taxonomy" id="157864"/>
    <lineage>
        <taxon>Eukaryota</taxon>
        <taxon>Metazoa</taxon>
        <taxon>Ecdysozoa</taxon>
        <taxon>Nematoda</taxon>
        <taxon>Chromadorea</taxon>
        <taxon>Rhabditida</taxon>
        <taxon>Tylenchina</taxon>
        <taxon>Tylenchomorpha</taxon>
        <taxon>Tylenchoidea</taxon>
        <taxon>Heteroderidae</taxon>
        <taxon>Heteroderinae</taxon>
        <taxon>Heterodera</taxon>
    </lineage>
</organism>